<evidence type="ECO:0000313" key="2">
    <source>
        <dbReference type="EMBL" id="KAF9497092.1"/>
    </source>
</evidence>
<evidence type="ECO:0000313" key="3">
    <source>
        <dbReference type="Proteomes" id="UP000807025"/>
    </source>
</evidence>
<dbReference type="EMBL" id="MU154546">
    <property type="protein sequence ID" value="KAF9497092.1"/>
    <property type="molecule type" value="Genomic_DNA"/>
</dbReference>
<evidence type="ECO:0008006" key="4">
    <source>
        <dbReference type="Google" id="ProtNLM"/>
    </source>
</evidence>
<reference evidence="2" key="1">
    <citation type="submission" date="2020-11" db="EMBL/GenBank/DDBJ databases">
        <authorList>
            <consortium name="DOE Joint Genome Institute"/>
            <person name="Ahrendt S."/>
            <person name="Riley R."/>
            <person name="Andreopoulos W."/>
            <person name="Labutti K."/>
            <person name="Pangilinan J."/>
            <person name="Ruiz-Duenas F.J."/>
            <person name="Barrasa J.M."/>
            <person name="Sanchez-Garcia M."/>
            <person name="Camarero S."/>
            <person name="Miyauchi S."/>
            <person name="Serrano A."/>
            <person name="Linde D."/>
            <person name="Babiker R."/>
            <person name="Drula E."/>
            <person name="Ayuso-Fernandez I."/>
            <person name="Pacheco R."/>
            <person name="Padilla G."/>
            <person name="Ferreira P."/>
            <person name="Barriuso J."/>
            <person name="Kellner H."/>
            <person name="Castanera R."/>
            <person name="Alfaro M."/>
            <person name="Ramirez L."/>
            <person name="Pisabarro A.G."/>
            <person name="Kuo A."/>
            <person name="Tritt A."/>
            <person name="Lipzen A."/>
            <person name="He G."/>
            <person name="Yan M."/>
            <person name="Ng V."/>
            <person name="Cullen D."/>
            <person name="Martin F."/>
            <person name="Rosso M.-N."/>
            <person name="Henrissat B."/>
            <person name="Hibbett D."/>
            <person name="Martinez A.T."/>
            <person name="Grigoriev I.V."/>
        </authorList>
    </citation>
    <scope>NUCLEOTIDE SEQUENCE</scope>
    <source>
        <strain evidence="2">ATCC 90797</strain>
    </source>
</reference>
<evidence type="ECO:0000256" key="1">
    <source>
        <dbReference type="SAM" id="SignalP"/>
    </source>
</evidence>
<keyword evidence="1" id="KW-0732">Signal</keyword>
<gene>
    <name evidence="2" type="ORF">BDN71DRAFT_634830</name>
</gene>
<dbReference type="AlphaFoldDB" id="A0A9P6DA52"/>
<comment type="caution">
    <text evidence="2">The sequence shown here is derived from an EMBL/GenBank/DDBJ whole genome shotgun (WGS) entry which is preliminary data.</text>
</comment>
<sequence>MQYLRGFFYRRHSLHRHSSHMISSRLILALSILCLRSIEAAGQRNVTIDDEVGDEVTQVVPSFMPLGGWTSRGGTKGFAKPDPSLAYNTPETPRKLSTSTSLVSLCTCTALSRTLLLADSSAPPPITISSSTENLSGSTFMMHKDSGLFPRHIGVCQHNHGE</sequence>
<accession>A0A9P6DA52</accession>
<feature type="chain" id="PRO_5040420380" description="Secreted protein" evidence="1">
    <location>
        <begin position="41"/>
        <end position="162"/>
    </location>
</feature>
<organism evidence="2 3">
    <name type="scientific">Pleurotus eryngii</name>
    <name type="common">Boletus of the steppes</name>
    <dbReference type="NCBI Taxonomy" id="5323"/>
    <lineage>
        <taxon>Eukaryota</taxon>
        <taxon>Fungi</taxon>
        <taxon>Dikarya</taxon>
        <taxon>Basidiomycota</taxon>
        <taxon>Agaricomycotina</taxon>
        <taxon>Agaricomycetes</taxon>
        <taxon>Agaricomycetidae</taxon>
        <taxon>Agaricales</taxon>
        <taxon>Pleurotineae</taxon>
        <taxon>Pleurotaceae</taxon>
        <taxon>Pleurotus</taxon>
    </lineage>
</organism>
<dbReference type="OrthoDB" id="2758521at2759"/>
<protein>
    <recommendedName>
        <fullName evidence="4">Secreted protein</fullName>
    </recommendedName>
</protein>
<name>A0A9P6DA52_PLEER</name>
<feature type="signal peptide" evidence="1">
    <location>
        <begin position="1"/>
        <end position="40"/>
    </location>
</feature>
<dbReference type="Proteomes" id="UP000807025">
    <property type="component" value="Unassembled WGS sequence"/>
</dbReference>
<proteinExistence type="predicted"/>
<keyword evidence="3" id="KW-1185">Reference proteome</keyword>